<evidence type="ECO:0000313" key="5">
    <source>
        <dbReference type="EMBL" id="MFD3266349.1"/>
    </source>
</evidence>
<name>A0ABW6CTF0_9CAUL</name>
<reference evidence="5 6" key="1">
    <citation type="submission" date="2022-09" db="EMBL/GenBank/DDBJ databases">
        <title>New species of Phenylobacterium.</title>
        <authorList>
            <person name="Mieszkin S."/>
        </authorList>
    </citation>
    <scope>NUCLEOTIDE SEQUENCE [LARGE SCALE GENOMIC DNA]</scope>
    <source>
        <strain evidence="5 6">HK31-G</strain>
    </source>
</reference>
<comment type="caution">
    <text evidence="5">The sequence shown here is derived from an EMBL/GenBank/DDBJ whole genome shotgun (WGS) entry which is preliminary data.</text>
</comment>
<keyword evidence="5" id="KW-0969">Cilium</keyword>
<evidence type="ECO:0000313" key="6">
    <source>
        <dbReference type="Proteomes" id="UP001598130"/>
    </source>
</evidence>
<dbReference type="InterPro" id="IPR001492">
    <property type="entry name" value="Flagellin"/>
</dbReference>
<dbReference type="Proteomes" id="UP001598130">
    <property type="component" value="Unassembled WGS sequence"/>
</dbReference>
<keyword evidence="6" id="KW-1185">Reference proteome</keyword>
<accession>A0ABW6CTF0</accession>
<dbReference type="Gene3D" id="1.20.1330.10">
    <property type="entry name" value="f41 fragment of flagellin, N-terminal domain"/>
    <property type="match status" value="1"/>
</dbReference>
<dbReference type="RefSeq" id="WP_304778568.1">
    <property type="nucleotide sequence ID" value="NZ_JAOTJD010000054.1"/>
</dbReference>
<keyword evidence="5" id="KW-0282">Flagellum</keyword>
<proteinExistence type="inferred from homology"/>
<organism evidence="5 6">
    <name type="scientific">Phenylobacterium ferrooxidans</name>
    <dbReference type="NCBI Taxonomy" id="2982689"/>
    <lineage>
        <taxon>Bacteria</taxon>
        <taxon>Pseudomonadati</taxon>
        <taxon>Pseudomonadota</taxon>
        <taxon>Alphaproteobacteria</taxon>
        <taxon>Caulobacterales</taxon>
        <taxon>Caulobacteraceae</taxon>
        <taxon>Phenylobacterium</taxon>
    </lineage>
</organism>
<comment type="subcellular location">
    <subcellularLocation>
        <location evidence="1">Bacterial flagellum</location>
    </subcellularLocation>
</comment>
<keyword evidence="5" id="KW-0966">Cell projection</keyword>
<protein>
    <submittedName>
        <fullName evidence="5">Flagellin</fullName>
    </submittedName>
</protein>
<dbReference type="PANTHER" id="PTHR42792:SF1">
    <property type="entry name" value="FLAGELLAR HOOK-ASSOCIATED PROTEIN 3"/>
    <property type="match status" value="1"/>
</dbReference>
<dbReference type="PANTHER" id="PTHR42792">
    <property type="entry name" value="FLAGELLIN"/>
    <property type="match status" value="1"/>
</dbReference>
<evidence type="ECO:0000256" key="1">
    <source>
        <dbReference type="ARBA" id="ARBA00004365"/>
    </source>
</evidence>
<keyword evidence="3" id="KW-0975">Bacterial flagellum</keyword>
<dbReference type="EMBL" id="JAOTJD010000054">
    <property type="protein sequence ID" value="MFD3266349.1"/>
    <property type="molecule type" value="Genomic_DNA"/>
</dbReference>
<dbReference type="SUPFAM" id="SSF64518">
    <property type="entry name" value="Phase 1 flagellin"/>
    <property type="match status" value="1"/>
</dbReference>
<gene>
    <name evidence="5" type="ORF">OCL97_20600</name>
</gene>
<evidence type="ECO:0000259" key="4">
    <source>
        <dbReference type="Pfam" id="PF00700"/>
    </source>
</evidence>
<dbReference type="InterPro" id="IPR046358">
    <property type="entry name" value="Flagellin_C"/>
</dbReference>
<comment type="similarity">
    <text evidence="2">Belongs to the bacterial flagellin family.</text>
</comment>
<sequence length="309" mass="33085">MTRVSTNGNYSAVLANIQAAQQRQMEAGARVATQKQGTDLKGYARNAEMLTAMKSIDARIGGYLEQSKLITDKLTTQDFALNQITSAAQGTRETIAQALASGRADTLMQDLQGFFRNSVDGLNARYGGKYVFAGGQIDTLPVSATSLSDLTDPAKVISDFFHNDDFVTQAKVDDSTTVNTGLLANNLGTDLLTAFKDVQAFQEGPDGPFQGNLTDNQRIYLEGVLANWDSVNKEMINNTARNGMVQTRVDSVKIDLVTRQNSLAGMMGDITDADPAEAATALQQAGVAVQAAAQVFLSLQNSSLLNVLK</sequence>
<dbReference type="Pfam" id="PF00700">
    <property type="entry name" value="Flagellin_C"/>
    <property type="match status" value="1"/>
</dbReference>
<evidence type="ECO:0000256" key="3">
    <source>
        <dbReference type="ARBA" id="ARBA00023143"/>
    </source>
</evidence>
<evidence type="ECO:0000256" key="2">
    <source>
        <dbReference type="ARBA" id="ARBA00005709"/>
    </source>
</evidence>
<feature type="domain" description="Flagellin C-terminal" evidence="4">
    <location>
        <begin position="228"/>
        <end position="308"/>
    </location>
</feature>